<evidence type="ECO:0000313" key="3">
    <source>
        <dbReference type="Proteomes" id="UP001066276"/>
    </source>
</evidence>
<feature type="region of interest" description="Disordered" evidence="1">
    <location>
        <begin position="30"/>
        <end position="110"/>
    </location>
</feature>
<reference evidence="2" key="1">
    <citation type="journal article" date="2022" name="bioRxiv">
        <title>Sequencing and chromosome-scale assembly of the giantPleurodeles waltlgenome.</title>
        <authorList>
            <person name="Brown T."/>
            <person name="Elewa A."/>
            <person name="Iarovenko S."/>
            <person name="Subramanian E."/>
            <person name="Araus A.J."/>
            <person name="Petzold A."/>
            <person name="Susuki M."/>
            <person name="Suzuki K.-i.T."/>
            <person name="Hayashi T."/>
            <person name="Toyoda A."/>
            <person name="Oliveira C."/>
            <person name="Osipova E."/>
            <person name="Leigh N.D."/>
            <person name="Simon A."/>
            <person name="Yun M.H."/>
        </authorList>
    </citation>
    <scope>NUCLEOTIDE SEQUENCE</scope>
    <source>
        <strain evidence="2">20211129_DDA</strain>
        <tissue evidence="2">Liver</tissue>
    </source>
</reference>
<keyword evidence="3" id="KW-1185">Reference proteome</keyword>
<dbReference type="EMBL" id="JANPWB010000004">
    <property type="protein sequence ID" value="KAJ1191014.1"/>
    <property type="molecule type" value="Genomic_DNA"/>
</dbReference>
<feature type="compositionally biased region" description="Low complexity" evidence="1">
    <location>
        <begin position="68"/>
        <end position="81"/>
    </location>
</feature>
<evidence type="ECO:0000313" key="2">
    <source>
        <dbReference type="EMBL" id="KAJ1191014.1"/>
    </source>
</evidence>
<sequence>MEAQEEFLGPATRLRGAVYLGWSSLKMQTPQLAASAGGERPAAEGSPASGPVGGSLGKRWVTPERCGRAVTAGGATASAATAGGGAGSGQSPAAARARGPRGWGCGATAQPASERQVTVLYKGIERQPPQHRRKALLVLAVRERSG</sequence>
<organism evidence="2 3">
    <name type="scientific">Pleurodeles waltl</name>
    <name type="common">Iberian ribbed newt</name>
    <dbReference type="NCBI Taxonomy" id="8319"/>
    <lineage>
        <taxon>Eukaryota</taxon>
        <taxon>Metazoa</taxon>
        <taxon>Chordata</taxon>
        <taxon>Craniata</taxon>
        <taxon>Vertebrata</taxon>
        <taxon>Euteleostomi</taxon>
        <taxon>Amphibia</taxon>
        <taxon>Batrachia</taxon>
        <taxon>Caudata</taxon>
        <taxon>Salamandroidea</taxon>
        <taxon>Salamandridae</taxon>
        <taxon>Pleurodelinae</taxon>
        <taxon>Pleurodeles</taxon>
    </lineage>
</organism>
<comment type="caution">
    <text evidence="2">The sequence shown here is derived from an EMBL/GenBank/DDBJ whole genome shotgun (WGS) entry which is preliminary data.</text>
</comment>
<protein>
    <submittedName>
        <fullName evidence="2">Uncharacterized protein</fullName>
    </submittedName>
</protein>
<gene>
    <name evidence="2" type="ORF">NDU88_000331</name>
</gene>
<dbReference type="Proteomes" id="UP001066276">
    <property type="component" value="Chromosome 2_2"/>
</dbReference>
<accession>A0AAV7UPN6</accession>
<proteinExistence type="predicted"/>
<name>A0AAV7UPN6_PLEWA</name>
<dbReference type="AlphaFoldDB" id="A0AAV7UPN6"/>
<evidence type="ECO:0000256" key="1">
    <source>
        <dbReference type="SAM" id="MobiDB-lite"/>
    </source>
</evidence>